<accession>A0A8J4IQU8</accession>
<keyword evidence="2" id="KW-1185">Reference proteome</keyword>
<reference evidence="1 2" key="1">
    <citation type="journal article" date="2019" name="Gigascience">
        <title>High-coverage genomes to elucidate the evolution of penguins.</title>
        <authorList>
            <person name="Pan H."/>
            <person name="Cole T.L."/>
            <person name="Bi X."/>
            <person name="Fang M."/>
            <person name="Zhou C."/>
            <person name="Yang Z."/>
            <person name="Ksepka D.T."/>
            <person name="Hart T."/>
            <person name="Bouzat J.L."/>
            <person name="Argilla L.S."/>
            <person name="Bertelsen M.F."/>
            <person name="Boersma P.D."/>
            <person name="Bost C.A."/>
            <person name="Cherel Y."/>
            <person name="Dann P."/>
            <person name="Fiddaman S.R."/>
            <person name="Howard P."/>
            <person name="Labuschagne K."/>
            <person name="Mattern T."/>
            <person name="Miller G."/>
            <person name="Parker P."/>
            <person name="Phillips R.A."/>
            <person name="Quillfeldt P."/>
            <person name="Ryan P.G."/>
            <person name="Taylor H."/>
            <person name="Thompson D.R."/>
            <person name="Young M.J."/>
            <person name="Ellegaard M.R."/>
            <person name="Gilbert M.T.P."/>
            <person name="Sinding M.S."/>
            <person name="Pacheco G."/>
            <person name="Shepherd L.D."/>
            <person name="Tennyson A.J.D."/>
            <person name="Grosser S."/>
            <person name="Kay E."/>
            <person name="Nupen L.J."/>
            <person name="Ellenberg U."/>
            <person name="Houston D.M."/>
            <person name="Reeve A.H."/>
            <person name="Johnson K."/>
            <person name="Masello J.F."/>
            <person name="Stracke T."/>
            <person name="McKinlay B."/>
            <person name="Borboroglu P.G."/>
            <person name="Zhang D.X."/>
            <person name="Zhang G."/>
        </authorList>
    </citation>
    <scope>NUCLEOTIDE SEQUENCE [LARGE SCALE GENOMIC DNA]</scope>
    <source>
        <strain evidence="1">GAPE 212</strain>
    </source>
</reference>
<gene>
    <name evidence="1" type="ORF">FQV24_0006084</name>
</gene>
<name>A0A8J4IQU8_SPHME</name>
<feature type="non-terminal residue" evidence="1">
    <location>
        <position position="1"/>
    </location>
</feature>
<dbReference type="EMBL" id="VUKU01002405">
    <property type="protein sequence ID" value="KAF1456698.1"/>
    <property type="molecule type" value="Genomic_DNA"/>
</dbReference>
<comment type="caution">
    <text evidence="1">The sequence shown here is derived from an EMBL/GenBank/DDBJ whole genome shotgun (WGS) entry which is preliminary data.</text>
</comment>
<dbReference type="Proteomes" id="UP000785099">
    <property type="component" value="Unassembled WGS sequence"/>
</dbReference>
<feature type="non-terminal residue" evidence="1">
    <location>
        <position position="93"/>
    </location>
</feature>
<organism evidence="1 2">
    <name type="scientific">Spheniscus mendiculus</name>
    <name type="common">Galapagos penguin</name>
    <dbReference type="NCBI Taxonomy" id="156760"/>
    <lineage>
        <taxon>Eukaryota</taxon>
        <taxon>Metazoa</taxon>
        <taxon>Chordata</taxon>
        <taxon>Craniata</taxon>
        <taxon>Vertebrata</taxon>
        <taxon>Euteleostomi</taxon>
        <taxon>Archelosauria</taxon>
        <taxon>Archosauria</taxon>
        <taxon>Dinosauria</taxon>
        <taxon>Saurischia</taxon>
        <taxon>Theropoda</taxon>
        <taxon>Coelurosauria</taxon>
        <taxon>Aves</taxon>
        <taxon>Neognathae</taxon>
        <taxon>Neoaves</taxon>
        <taxon>Aequornithes</taxon>
        <taxon>Sphenisciformes</taxon>
        <taxon>Spheniscidae</taxon>
        <taxon>Spheniscus</taxon>
    </lineage>
</organism>
<dbReference type="AlphaFoldDB" id="A0A8J4IQU8"/>
<sequence>MSPSSVEMTCCCLRGFFLGEAPGGKSLGGIERLLASNAKDGDTNLMITNHLPDTGRIMSIGSTSSLIFISGTTGPSTADRAPLMVDGGAGAAT</sequence>
<evidence type="ECO:0000313" key="1">
    <source>
        <dbReference type="EMBL" id="KAF1456698.1"/>
    </source>
</evidence>
<protein>
    <submittedName>
        <fullName evidence="1">Uncharacterized protein</fullName>
    </submittedName>
</protein>
<evidence type="ECO:0000313" key="2">
    <source>
        <dbReference type="Proteomes" id="UP000785099"/>
    </source>
</evidence>
<proteinExistence type="predicted"/>